<organism evidence="2 3">
    <name type="scientific">Aromia moschata</name>
    <dbReference type="NCBI Taxonomy" id="1265417"/>
    <lineage>
        <taxon>Eukaryota</taxon>
        <taxon>Metazoa</taxon>
        <taxon>Ecdysozoa</taxon>
        <taxon>Arthropoda</taxon>
        <taxon>Hexapoda</taxon>
        <taxon>Insecta</taxon>
        <taxon>Pterygota</taxon>
        <taxon>Neoptera</taxon>
        <taxon>Endopterygota</taxon>
        <taxon>Coleoptera</taxon>
        <taxon>Polyphaga</taxon>
        <taxon>Cucujiformia</taxon>
        <taxon>Chrysomeloidea</taxon>
        <taxon>Cerambycidae</taxon>
        <taxon>Cerambycinae</taxon>
        <taxon>Callichromatini</taxon>
        <taxon>Aromia</taxon>
    </lineage>
</organism>
<protein>
    <submittedName>
        <fullName evidence="2">Uncharacterized protein</fullName>
    </submittedName>
</protein>
<comment type="caution">
    <text evidence="2">The sequence shown here is derived from an EMBL/GenBank/DDBJ whole genome shotgun (WGS) entry which is preliminary data.</text>
</comment>
<sequence length="114" mass="12880">MYKKNLYTGLHIAKKCVTNNSADNPFLYYGAAGGQVFAFLLAISFLLIYYKLCHPSLANRSKIPNLDSDCLESDKPGFSKSYNVRDLFRDYIFVHPLLLIDSKIMSTFSDNPLG</sequence>
<accession>A0AAV8ZDI9</accession>
<feature type="transmembrane region" description="Helical" evidence="1">
    <location>
        <begin position="26"/>
        <end position="50"/>
    </location>
</feature>
<keyword evidence="1" id="KW-1133">Transmembrane helix</keyword>
<keyword evidence="3" id="KW-1185">Reference proteome</keyword>
<reference evidence="2" key="1">
    <citation type="journal article" date="2023" name="Insect Mol. Biol.">
        <title>Genome sequencing provides insights into the evolution of gene families encoding plant cell wall-degrading enzymes in longhorned beetles.</title>
        <authorList>
            <person name="Shin N.R."/>
            <person name="Okamura Y."/>
            <person name="Kirsch R."/>
            <person name="Pauchet Y."/>
        </authorList>
    </citation>
    <scope>NUCLEOTIDE SEQUENCE</scope>
    <source>
        <strain evidence="2">AMC_N1</strain>
    </source>
</reference>
<keyword evidence="1" id="KW-0812">Transmembrane</keyword>
<dbReference type="AlphaFoldDB" id="A0AAV8ZDI9"/>
<name>A0AAV8ZDI9_9CUCU</name>
<keyword evidence="1" id="KW-0472">Membrane</keyword>
<gene>
    <name evidence="2" type="ORF">NQ318_000915</name>
</gene>
<dbReference type="Proteomes" id="UP001162162">
    <property type="component" value="Unassembled WGS sequence"/>
</dbReference>
<evidence type="ECO:0000313" key="3">
    <source>
        <dbReference type="Proteomes" id="UP001162162"/>
    </source>
</evidence>
<dbReference type="EMBL" id="JAPWTK010000002">
    <property type="protein sequence ID" value="KAJ8962524.1"/>
    <property type="molecule type" value="Genomic_DNA"/>
</dbReference>
<proteinExistence type="predicted"/>
<evidence type="ECO:0000313" key="2">
    <source>
        <dbReference type="EMBL" id="KAJ8962524.1"/>
    </source>
</evidence>
<evidence type="ECO:0000256" key="1">
    <source>
        <dbReference type="SAM" id="Phobius"/>
    </source>
</evidence>